<evidence type="ECO:0000313" key="2">
    <source>
        <dbReference type="EMBL" id="MBD2776958.1"/>
    </source>
</evidence>
<comment type="caution">
    <text evidence="2">The sequence shown here is derived from an EMBL/GenBank/DDBJ whole genome shotgun (WGS) entry which is preliminary data.</text>
</comment>
<dbReference type="Pfam" id="PF13673">
    <property type="entry name" value="Acetyltransf_10"/>
    <property type="match status" value="1"/>
</dbReference>
<name>A0A8J7BZY0_9CYAN</name>
<sequence length="710" mass="81935">MESNEPQQFTIQEISQNSKHLETIIQLGDANSTTLGFLPYGAFRRLAAEGRILGYIVPEAGCVAYLLYDISGYKVKLTHLCVDKMWQGRGIARALIKHLSEKTPHLHGILASCRRDYKLDGMWASLGFVAVHERPGRSKDGTTLTEWWLNYGHPNLLTTLTQQKTESRICVAMDTNIFYDLANNETSNEESKESKALIADWLEPELELCLTDEIKNEINKNKDSEKRKKLRLTADKFTFLPCTQNAFNEACQAIRKFFPEDMKESNASDFRQLARVIGSSIKAPFFITREQRLLEIEEEIYKEFNVLIIQPIELIIRLDELRRETDYQPIRLAGTSIEKKRVQSGEQESIIDTFICHETENKDDFRKRIRQFILNPKQFECFTIGRREELIALIVYDRAKKHELKVPVCRFKDTQFTPTIIRHCIFQCFSTAASEQRQFTRISETNLQEHTAIALQEDRFLKTEDGWLRTNLAITCSSAEISSYISNLCKELGKSYEQYLSLVEILTDQDLVSNINLMADIEGMLYPAKITDAEIPNFIIPIQAWWAKDLFDKELAEQVIWGAKEDLALRREVVYYRSKQASGGLKAPGRILWYVSKAGSGRNNSSILGAIRACSRLDEIVIDKPTDLHKRFRRLGIYSFKDVMRTARDDFNREIMAVKFSDTELFKKPIELKEIEQLLGKKISVRAPYRITTEAFIMIYNLGTLTPKER</sequence>
<dbReference type="AlphaFoldDB" id="A0A8J7BZY0"/>
<evidence type="ECO:0000313" key="3">
    <source>
        <dbReference type="Proteomes" id="UP000629098"/>
    </source>
</evidence>
<dbReference type="PROSITE" id="PS51186">
    <property type="entry name" value="GNAT"/>
    <property type="match status" value="1"/>
</dbReference>
<gene>
    <name evidence="2" type="ORF">ICL16_34135</name>
</gene>
<reference evidence="2" key="1">
    <citation type="submission" date="2020-09" db="EMBL/GenBank/DDBJ databases">
        <title>Iningainema tapete sp. nov. (Scytonemataceae, Cyanobacteria) from greenhouses in central Florida (USA) produces two types of nodularin with biosynthetic potential for microcystin-LR and anabaenopeptins.</title>
        <authorList>
            <person name="Berthold D.E."/>
            <person name="Lefler F.W."/>
            <person name="Huang I.-S."/>
            <person name="Abdulla H."/>
            <person name="Zimba P.V."/>
            <person name="Laughinghouse H.D. IV."/>
        </authorList>
    </citation>
    <scope>NUCLEOTIDE SEQUENCE</scope>
    <source>
        <strain evidence="2">BLCCT55</strain>
    </source>
</reference>
<dbReference type="RefSeq" id="WP_190836026.1">
    <property type="nucleotide sequence ID" value="NZ_CAWPPI010000101.1"/>
</dbReference>
<dbReference type="Gene3D" id="3.40.630.30">
    <property type="match status" value="1"/>
</dbReference>
<keyword evidence="3" id="KW-1185">Reference proteome</keyword>
<feature type="domain" description="N-acetyltransferase" evidence="1">
    <location>
        <begin position="9"/>
        <end position="150"/>
    </location>
</feature>
<protein>
    <submittedName>
        <fullName evidence="2">GNAT family N-acetyltransferase</fullName>
    </submittedName>
</protein>
<dbReference type="EMBL" id="JACXAE010000101">
    <property type="protein sequence ID" value="MBD2776958.1"/>
    <property type="molecule type" value="Genomic_DNA"/>
</dbReference>
<dbReference type="InterPro" id="IPR016181">
    <property type="entry name" value="Acyl_CoA_acyltransferase"/>
</dbReference>
<evidence type="ECO:0000259" key="1">
    <source>
        <dbReference type="PROSITE" id="PS51186"/>
    </source>
</evidence>
<proteinExistence type="predicted"/>
<organism evidence="2 3">
    <name type="scientific">Iningainema tapete BLCC-T55</name>
    <dbReference type="NCBI Taxonomy" id="2748662"/>
    <lineage>
        <taxon>Bacteria</taxon>
        <taxon>Bacillati</taxon>
        <taxon>Cyanobacteriota</taxon>
        <taxon>Cyanophyceae</taxon>
        <taxon>Nostocales</taxon>
        <taxon>Scytonemataceae</taxon>
        <taxon>Iningainema tapete</taxon>
    </lineage>
</organism>
<dbReference type="InterPro" id="IPR000182">
    <property type="entry name" value="GNAT_dom"/>
</dbReference>
<dbReference type="GO" id="GO:0016747">
    <property type="term" value="F:acyltransferase activity, transferring groups other than amino-acyl groups"/>
    <property type="evidence" value="ECO:0007669"/>
    <property type="project" value="InterPro"/>
</dbReference>
<accession>A0A8J7BZY0</accession>
<dbReference type="SUPFAM" id="SSF55729">
    <property type="entry name" value="Acyl-CoA N-acyltransferases (Nat)"/>
    <property type="match status" value="1"/>
</dbReference>
<dbReference type="CDD" id="cd04301">
    <property type="entry name" value="NAT_SF"/>
    <property type="match status" value="1"/>
</dbReference>
<dbReference type="Proteomes" id="UP000629098">
    <property type="component" value="Unassembled WGS sequence"/>
</dbReference>